<feature type="region of interest" description="Disordered" evidence="1">
    <location>
        <begin position="38"/>
        <end position="67"/>
    </location>
</feature>
<name>A0ABQ3CE74_9ACTN</name>
<evidence type="ECO:0000313" key="3">
    <source>
        <dbReference type="Proteomes" id="UP000653644"/>
    </source>
</evidence>
<evidence type="ECO:0000256" key="1">
    <source>
        <dbReference type="SAM" id="MobiDB-lite"/>
    </source>
</evidence>
<evidence type="ECO:0000313" key="2">
    <source>
        <dbReference type="EMBL" id="GHA01567.1"/>
    </source>
</evidence>
<feature type="region of interest" description="Disordered" evidence="1">
    <location>
        <begin position="80"/>
        <end position="109"/>
    </location>
</feature>
<organism evidence="2 3">
    <name type="scientific">Streptomyces canarius</name>
    <dbReference type="NCBI Taxonomy" id="285453"/>
    <lineage>
        <taxon>Bacteria</taxon>
        <taxon>Bacillati</taxon>
        <taxon>Actinomycetota</taxon>
        <taxon>Actinomycetes</taxon>
        <taxon>Kitasatosporales</taxon>
        <taxon>Streptomycetaceae</taxon>
        <taxon>Streptomyces</taxon>
    </lineage>
</organism>
<sequence>MPGRSQNVVPGGLFFVFSARSPTTSGSTVTAPAGAFAGPAAGSAHTRATADAAPDPDGAAAGFPGASGELVQPVAASRVNASGAAGNAQRRHVIPTGPLPPSRGTSVRW</sequence>
<keyword evidence="3" id="KW-1185">Reference proteome</keyword>
<accession>A0ABQ3CE74</accession>
<dbReference type="Proteomes" id="UP000653644">
    <property type="component" value="Unassembled WGS sequence"/>
</dbReference>
<gene>
    <name evidence="2" type="ORF">GCM10010345_01610</name>
</gene>
<protein>
    <submittedName>
        <fullName evidence="2">Uncharacterized protein</fullName>
    </submittedName>
</protein>
<comment type="caution">
    <text evidence="2">The sequence shown here is derived from an EMBL/GenBank/DDBJ whole genome shotgun (WGS) entry which is preliminary data.</text>
</comment>
<reference evidence="3" key="1">
    <citation type="journal article" date="2019" name="Int. J. Syst. Evol. Microbiol.">
        <title>The Global Catalogue of Microorganisms (GCM) 10K type strain sequencing project: providing services to taxonomists for standard genome sequencing and annotation.</title>
        <authorList>
            <consortium name="The Broad Institute Genomics Platform"/>
            <consortium name="The Broad Institute Genome Sequencing Center for Infectious Disease"/>
            <person name="Wu L."/>
            <person name="Ma J."/>
        </authorList>
    </citation>
    <scope>NUCLEOTIDE SEQUENCE [LARGE SCALE GENOMIC DNA]</scope>
    <source>
        <strain evidence="3">JCM 4733</strain>
    </source>
</reference>
<dbReference type="EMBL" id="BMVN01000001">
    <property type="protein sequence ID" value="GHA01567.1"/>
    <property type="molecule type" value="Genomic_DNA"/>
</dbReference>
<proteinExistence type="predicted"/>